<feature type="region of interest" description="Disordered" evidence="1">
    <location>
        <begin position="1"/>
        <end position="59"/>
    </location>
</feature>
<feature type="compositionally biased region" description="Basic residues" evidence="1">
    <location>
        <begin position="1"/>
        <end position="16"/>
    </location>
</feature>
<comment type="caution">
    <text evidence="2">The sequence shown here is derived from an EMBL/GenBank/DDBJ whole genome shotgun (WGS) entry which is preliminary data.</text>
</comment>
<organism evidence="2 3">
    <name type="scientific">Nitrobacter winogradskyi</name>
    <name type="common">Nitrobacter agilis</name>
    <dbReference type="NCBI Taxonomy" id="913"/>
    <lineage>
        <taxon>Bacteria</taxon>
        <taxon>Pseudomonadati</taxon>
        <taxon>Pseudomonadota</taxon>
        <taxon>Alphaproteobacteria</taxon>
        <taxon>Hyphomicrobiales</taxon>
        <taxon>Nitrobacteraceae</taxon>
        <taxon>Nitrobacter</taxon>
    </lineage>
</organism>
<evidence type="ECO:0000256" key="1">
    <source>
        <dbReference type="SAM" id="MobiDB-lite"/>
    </source>
</evidence>
<accession>A0A4Y3WEE5</accession>
<dbReference type="RefSeq" id="WP_244613850.1">
    <property type="nucleotide sequence ID" value="NZ_BJNF01000106.1"/>
</dbReference>
<name>A0A4Y3WEE5_NITWI</name>
<feature type="compositionally biased region" description="Basic residues" evidence="1">
    <location>
        <begin position="25"/>
        <end position="41"/>
    </location>
</feature>
<evidence type="ECO:0000313" key="3">
    <source>
        <dbReference type="Proteomes" id="UP000318825"/>
    </source>
</evidence>
<evidence type="ECO:0008006" key="4">
    <source>
        <dbReference type="Google" id="ProtNLM"/>
    </source>
</evidence>
<dbReference type="InterPro" id="IPR021880">
    <property type="entry name" value="DUF3489"/>
</dbReference>
<dbReference type="Proteomes" id="UP000318825">
    <property type="component" value="Unassembled WGS sequence"/>
</dbReference>
<dbReference type="AlphaFoldDB" id="A0A4Y3WEE5"/>
<proteinExistence type="predicted"/>
<protein>
    <recommendedName>
        <fullName evidence="4">DUF3489 domain-containing protein</fullName>
    </recommendedName>
</protein>
<reference evidence="2 3" key="1">
    <citation type="submission" date="2019-06" db="EMBL/GenBank/DDBJ databases">
        <title>Whole genome shotgun sequence of Nitrobacter winogradskyi NBRC 14297.</title>
        <authorList>
            <person name="Hosoyama A."/>
            <person name="Uohara A."/>
            <person name="Ohji S."/>
            <person name="Ichikawa N."/>
        </authorList>
    </citation>
    <scope>NUCLEOTIDE SEQUENCE [LARGE SCALE GENOMIC DNA]</scope>
    <source>
        <strain evidence="2 3">NBRC 14297</strain>
    </source>
</reference>
<sequence length="131" mass="14122">MQKSSRNRKPSKRNGRAKAGTAAKPARKKSRPVGRPTKRRPTLPLSSAQSGGVVSVTAEANKRANKQAKLLDLLRRPAGATIAALSKASGWQQHSVRGFLAGVVRKKLGLELVSSFEADQRIYRIIAAKQA</sequence>
<dbReference type="Pfam" id="PF11994">
    <property type="entry name" value="DUF3489"/>
    <property type="match status" value="1"/>
</dbReference>
<evidence type="ECO:0000313" key="2">
    <source>
        <dbReference type="EMBL" id="GEC17392.1"/>
    </source>
</evidence>
<gene>
    <name evidence="2" type="ORF">NWI01_32840</name>
</gene>
<dbReference type="EMBL" id="BJNF01000106">
    <property type="protein sequence ID" value="GEC17392.1"/>
    <property type="molecule type" value="Genomic_DNA"/>
</dbReference>